<gene>
    <name evidence="1" type="ORF">C241_05332</name>
</gene>
<dbReference type="EMBL" id="AMQQ01000009">
    <property type="protein sequence ID" value="EKJ96762.1"/>
    <property type="molecule type" value="Genomic_DNA"/>
</dbReference>
<organism evidence="1 2">
    <name type="scientific">Bradyrhizobium lupini HPC(L)</name>
    <dbReference type="NCBI Taxonomy" id="1229491"/>
    <lineage>
        <taxon>Bacteria</taxon>
        <taxon>Pseudomonadati</taxon>
        <taxon>Pseudomonadota</taxon>
        <taxon>Alphaproteobacteria</taxon>
        <taxon>Hyphomicrobiales</taxon>
        <taxon>Nitrobacteraceae</taxon>
        <taxon>Bradyrhizobium</taxon>
    </lineage>
</organism>
<protein>
    <submittedName>
        <fullName evidence="1">AcrB/AcrD/AcrF family protein</fullName>
    </submittedName>
</protein>
<comment type="caution">
    <text evidence="1">The sequence shown here is derived from an EMBL/GenBank/DDBJ whole genome shotgun (WGS) entry which is preliminary data.</text>
</comment>
<evidence type="ECO:0000313" key="1">
    <source>
        <dbReference type="EMBL" id="EKJ96762.1"/>
    </source>
</evidence>
<proteinExistence type="predicted"/>
<dbReference type="Proteomes" id="UP000017668">
    <property type="component" value="Unassembled WGS sequence"/>
</dbReference>
<sequence>MTLYITPVSYLLIARFAKPQADEEIRLHRELELAARRKALEEDKPLLAAE</sequence>
<evidence type="ECO:0000313" key="2">
    <source>
        <dbReference type="Proteomes" id="UP000017668"/>
    </source>
</evidence>
<reference evidence="1 2" key="1">
    <citation type="journal article" date="2013" name="Genome Announc.">
        <title>Genome Sequence of Rhizobium lupini HPC(L) Isolated from Saline Desert Soil, Kutch (Gujarat).</title>
        <authorList>
            <person name="Agarwal L."/>
            <person name="Purohit H.J."/>
        </authorList>
    </citation>
    <scope>NUCLEOTIDE SEQUENCE [LARGE SCALE GENOMIC DNA]</scope>
    <source>
        <strain evidence="2">HPC(L)</strain>
    </source>
</reference>
<accession>A0ABN0HQM6</accession>
<name>A0ABN0HQM6_RHILU</name>
<keyword evidence="2" id="KW-1185">Reference proteome</keyword>